<dbReference type="RefSeq" id="WP_146990001.1">
    <property type="nucleotide sequence ID" value="NZ_VITY01000011.1"/>
</dbReference>
<dbReference type="InterPro" id="IPR020846">
    <property type="entry name" value="MFS_dom"/>
</dbReference>
<dbReference type="OrthoDB" id="9809918at2"/>
<keyword evidence="5 8" id="KW-1133">Transmembrane helix</keyword>
<dbReference type="AlphaFoldDB" id="A0A560LC81"/>
<dbReference type="GO" id="GO:0005886">
    <property type="term" value="C:plasma membrane"/>
    <property type="evidence" value="ECO:0007669"/>
    <property type="project" value="UniProtKB-SubCell"/>
</dbReference>
<evidence type="ECO:0000256" key="8">
    <source>
        <dbReference type="SAM" id="Phobius"/>
    </source>
</evidence>
<evidence type="ECO:0000313" key="10">
    <source>
        <dbReference type="EMBL" id="TWB92972.1"/>
    </source>
</evidence>
<dbReference type="Gene3D" id="1.20.1250.20">
    <property type="entry name" value="MFS general substrate transporter like domains"/>
    <property type="match status" value="1"/>
</dbReference>
<feature type="transmembrane region" description="Helical" evidence="8">
    <location>
        <begin position="27"/>
        <end position="48"/>
    </location>
</feature>
<feature type="transmembrane region" description="Helical" evidence="8">
    <location>
        <begin position="88"/>
        <end position="111"/>
    </location>
</feature>
<organism evidence="10 11">
    <name type="scientific">Bradyrhizobium macuxiense</name>
    <dbReference type="NCBI Taxonomy" id="1755647"/>
    <lineage>
        <taxon>Bacteria</taxon>
        <taxon>Pseudomonadati</taxon>
        <taxon>Pseudomonadota</taxon>
        <taxon>Alphaproteobacteria</taxon>
        <taxon>Hyphomicrobiales</taxon>
        <taxon>Nitrobacteraceae</taxon>
        <taxon>Bradyrhizobium</taxon>
    </lineage>
</organism>
<dbReference type="Pfam" id="PF05977">
    <property type="entry name" value="MFS_3"/>
    <property type="match status" value="1"/>
</dbReference>
<feature type="compositionally biased region" description="Basic residues" evidence="7">
    <location>
        <begin position="577"/>
        <end position="586"/>
    </location>
</feature>
<dbReference type="PANTHER" id="PTHR23513">
    <property type="entry name" value="INTEGRAL MEMBRANE EFFLUX PROTEIN-RELATED"/>
    <property type="match status" value="1"/>
</dbReference>
<comment type="caution">
    <text evidence="10">The sequence shown here is derived from an EMBL/GenBank/DDBJ whole genome shotgun (WGS) entry which is preliminary data.</text>
</comment>
<keyword evidence="2" id="KW-0813">Transport</keyword>
<feature type="transmembrane region" description="Helical" evidence="8">
    <location>
        <begin position="388"/>
        <end position="406"/>
    </location>
</feature>
<dbReference type="Proteomes" id="UP000321304">
    <property type="component" value="Unassembled WGS sequence"/>
</dbReference>
<feature type="transmembrane region" description="Helical" evidence="8">
    <location>
        <begin position="299"/>
        <end position="316"/>
    </location>
</feature>
<dbReference type="SUPFAM" id="SSF103473">
    <property type="entry name" value="MFS general substrate transporter"/>
    <property type="match status" value="1"/>
</dbReference>
<dbReference type="EMBL" id="VITY01000011">
    <property type="protein sequence ID" value="TWB92972.1"/>
    <property type="molecule type" value="Genomic_DNA"/>
</dbReference>
<feature type="transmembrane region" description="Helical" evidence="8">
    <location>
        <begin position="170"/>
        <end position="202"/>
    </location>
</feature>
<evidence type="ECO:0000256" key="6">
    <source>
        <dbReference type="ARBA" id="ARBA00023136"/>
    </source>
</evidence>
<accession>A0A560LC81</accession>
<evidence type="ECO:0000256" key="4">
    <source>
        <dbReference type="ARBA" id="ARBA00022692"/>
    </source>
</evidence>
<evidence type="ECO:0000256" key="1">
    <source>
        <dbReference type="ARBA" id="ARBA00004651"/>
    </source>
</evidence>
<feature type="transmembrane region" description="Helical" evidence="8">
    <location>
        <begin position="357"/>
        <end position="376"/>
    </location>
</feature>
<keyword evidence="3" id="KW-1003">Cell membrane</keyword>
<feature type="region of interest" description="Disordered" evidence="7">
    <location>
        <begin position="537"/>
        <end position="586"/>
    </location>
</feature>
<feature type="transmembrane region" description="Helical" evidence="8">
    <location>
        <begin position="60"/>
        <end position="81"/>
    </location>
</feature>
<evidence type="ECO:0000256" key="3">
    <source>
        <dbReference type="ARBA" id="ARBA00022475"/>
    </source>
</evidence>
<keyword evidence="11" id="KW-1185">Reference proteome</keyword>
<gene>
    <name evidence="10" type="ORF">FBZ93_11111</name>
</gene>
<evidence type="ECO:0000256" key="2">
    <source>
        <dbReference type="ARBA" id="ARBA00022448"/>
    </source>
</evidence>
<keyword evidence="6 8" id="KW-0472">Membrane</keyword>
<protein>
    <submittedName>
        <fullName evidence="10">Putative MFS family arabinose efflux permease</fullName>
    </submittedName>
</protein>
<reference evidence="10 11" key="1">
    <citation type="submission" date="2019-06" db="EMBL/GenBank/DDBJ databases">
        <title>Genomic Encyclopedia of Type Strains, Phase IV (KMG-V): Genome sequencing to study the core and pangenomes of soil and plant-associated prokaryotes.</title>
        <authorList>
            <person name="Whitman W."/>
        </authorList>
    </citation>
    <scope>NUCLEOTIDE SEQUENCE [LARGE SCALE GENOMIC DNA]</scope>
    <source>
        <strain evidence="10 11">BR 10355</strain>
    </source>
</reference>
<feature type="compositionally biased region" description="Basic and acidic residues" evidence="7">
    <location>
        <begin position="538"/>
        <end position="548"/>
    </location>
</feature>
<evidence type="ECO:0000256" key="5">
    <source>
        <dbReference type="ARBA" id="ARBA00022989"/>
    </source>
</evidence>
<evidence type="ECO:0000313" key="11">
    <source>
        <dbReference type="Proteomes" id="UP000321304"/>
    </source>
</evidence>
<dbReference type="CDD" id="cd06173">
    <property type="entry name" value="MFS_MefA_like"/>
    <property type="match status" value="1"/>
</dbReference>
<feature type="transmembrane region" description="Helical" evidence="8">
    <location>
        <begin position="322"/>
        <end position="345"/>
    </location>
</feature>
<sequence length="586" mass="62314">MIEPAKVQTRNADGITAPLRHATFRRIWLASLLSNLGVLIQGVGAAWAMTQMTSSADKVALVQTALLLPVMLISIPAGAIADMYDRRIVALVALGIAFAGATALTVVAWLGLVTPNLLLVLCFVVGSGMALMGPSWQSSVSEQVQSEAQLPAAIALNGISYNIARSVGPAIGGMVVATAGAVVAFALNSLLYLPLMAALFLWERISAPSRLPPEGLSRAMVSGMRYISNSPSIKIVLARTLVTGIVGGAITALMPLVARDLLHGDAQTYGIMLGAFGLGAVIGALNITEVRKRMSGEAAIRACALSMGAAIAAVALSREPVLTAAALVLAGAVWMIAWAVFNIGVQLSAPRWVAGRSLAAYQAASSGGIAVGSWGWGHLTDAAGVETALLVSAALMLASPLIGLWLPMPRVVARGEEAALLADPEVRLDLTGRSGPLVVEIEYRVAHENARAFHGVMQDVQLSRQRNGAYGWSIARDIANPELWTERYHCPTWFDYLRWRNRSTQSERALEQRAISFHIGSTPVRVRRMLERPFGSVRWKDDTPDHTTAETPPEIPSSKGRTHLTVSADEVPQCAERRRKAPSGSQ</sequence>
<evidence type="ECO:0000259" key="9">
    <source>
        <dbReference type="PROSITE" id="PS50850"/>
    </source>
</evidence>
<keyword evidence="4 8" id="KW-0812">Transmembrane</keyword>
<dbReference type="InterPro" id="IPR036259">
    <property type="entry name" value="MFS_trans_sf"/>
</dbReference>
<evidence type="ECO:0000256" key="7">
    <source>
        <dbReference type="SAM" id="MobiDB-lite"/>
    </source>
</evidence>
<comment type="subcellular location">
    <subcellularLocation>
        <location evidence="1">Cell membrane</location>
        <topology evidence="1">Multi-pass membrane protein</topology>
    </subcellularLocation>
</comment>
<feature type="transmembrane region" description="Helical" evidence="8">
    <location>
        <begin position="269"/>
        <end position="287"/>
    </location>
</feature>
<dbReference type="PANTHER" id="PTHR23513:SF11">
    <property type="entry name" value="STAPHYLOFERRIN A TRANSPORTER"/>
    <property type="match status" value="1"/>
</dbReference>
<proteinExistence type="predicted"/>
<name>A0A560LC81_9BRAD</name>
<dbReference type="PROSITE" id="PS50850">
    <property type="entry name" value="MFS"/>
    <property type="match status" value="1"/>
</dbReference>
<dbReference type="InterPro" id="IPR010290">
    <property type="entry name" value="TM_effector"/>
</dbReference>
<feature type="domain" description="Major facilitator superfamily (MFS) profile" evidence="9">
    <location>
        <begin position="23"/>
        <end position="411"/>
    </location>
</feature>
<dbReference type="GO" id="GO:0022857">
    <property type="term" value="F:transmembrane transporter activity"/>
    <property type="evidence" value="ECO:0007669"/>
    <property type="project" value="InterPro"/>
</dbReference>
<feature type="transmembrane region" description="Helical" evidence="8">
    <location>
        <begin position="236"/>
        <end position="257"/>
    </location>
</feature>